<dbReference type="EMBL" id="QLMC01000001">
    <property type="protein sequence ID" value="RAK02900.1"/>
    <property type="molecule type" value="Genomic_DNA"/>
</dbReference>
<name>A0A327X6Y4_LARAB</name>
<sequence length="295" mass="34256">MASKDVVSFIKLFSVVTWEKIAFVRRQKGLKFHEVTATQNLLFQFRLLAEANPSGVIMYEADSEKTNGNDIELYIKINGRYIFFACQAKIVYDKSSARRPDTYDSIKHLINKKTPNPEEQIESLLRYAKRKGGIPIYLFYNYCADQKTVNDIVQSSSENIEVYGCSYVDARSLIGNYYSINDWHTIPTFRSLHIQQAKPFYKLFETMELSDTSINLRDMLRSANLENTDDNLTQYERPFDEDGNNWVSTNEALPRRQKSRKKSQEGTEDAGFAPRYRLVINDLQIDSPLAQWLFL</sequence>
<gene>
    <name evidence="2" type="ORF">LX87_01021</name>
</gene>
<accession>A0A327X6Y4</accession>
<keyword evidence="3" id="KW-1185">Reference proteome</keyword>
<organism evidence="2 3">
    <name type="scientific">Larkinella arboricola</name>
    <dbReference type="NCBI Taxonomy" id="643671"/>
    <lineage>
        <taxon>Bacteria</taxon>
        <taxon>Pseudomonadati</taxon>
        <taxon>Bacteroidota</taxon>
        <taxon>Cytophagia</taxon>
        <taxon>Cytophagales</taxon>
        <taxon>Spirosomataceae</taxon>
        <taxon>Larkinella</taxon>
    </lineage>
</organism>
<reference evidence="2 3" key="1">
    <citation type="submission" date="2018-06" db="EMBL/GenBank/DDBJ databases">
        <title>Genomic Encyclopedia of Archaeal and Bacterial Type Strains, Phase II (KMG-II): from individual species to whole genera.</title>
        <authorList>
            <person name="Goeker M."/>
        </authorList>
    </citation>
    <scope>NUCLEOTIDE SEQUENCE [LARGE SCALE GENOMIC DNA]</scope>
    <source>
        <strain evidence="2 3">DSM 21851</strain>
    </source>
</reference>
<evidence type="ECO:0000256" key="1">
    <source>
        <dbReference type="SAM" id="MobiDB-lite"/>
    </source>
</evidence>
<feature type="region of interest" description="Disordered" evidence="1">
    <location>
        <begin position="235"/>
        <end position="268"/>
    </location>
</feature>
<dbReference type="Pfam" id="PF20320">
    <property type="entry name" value="DUF6615"/>
    <property type="match status" value="1"/>
</dbReference>
<dbReference type="InterPro" id="IPR046723">
    <property type="entry name" value="DUF6615"/>
</dbReference>
<evidence type="ECO:0000313" key="3">
    <source>
        <dbReference type="Proteomes" id="UP000248790"/>
    </source>
</evidence>
<evidence type="ECO:0000313" key="2">
    <source>
        <dbReference type="EMBL" id="RAK02900.1"/>
    </source>
</evidence>
<proteinExistence type="predicted"/>
<protein>
    <submittedName>
        <fullName evidence="2">Uncharacterized protein</fullName>
    </submittedName>
</protein>
<dbReference type="Proteomes" id="UP000248790">
    <property type="component" value="Unassembled WGS sequence"/>
</dbReference>
<dbReference type="AlphaFoldDB" id="A0A327X6Y4"/>
<comment type="caution">
    <text evidence="2">The sequence shown here is derived from an EMBL/GenBank/DDBJ whole genome shotgun (WGS) entry which is preliminary data.</text>
</comment>